<reference evidence="2 3" key="1">
    <citation type="submission" date="2014-02" db="EMBL/GenBank/DDBJ databases">
        <title>The genome sequence of Colletotrichum nymphaeae SA-01.</title>
        <authorList>
            <person name="Baroncelli R."/>
            <person name="Thon M.R."/>
        </authorList>
    </citation>
    <scope>NUCLEOTIDE SEQUENCE [LARGE SCALE GENOMIC DNA]</scope>
    <source>
        <strain evidence="2 3">SA-01</strain>
    </source>
</reference>
<name>A0A135TZ71_9PEZI</name>
<sequence length="260" mass="29260">MGASQSRGPTIPKGITGSVLQTRLEMEGMMGQEGLGIIRHIVSHQTPGFVTRVIWSKENSTLQHEYLLICITGQEESKISWVRLERMGDLGKQAIDKEAKLMFIPAPCKSSLVHHDDETLHDVDLGPLPPTLAKMANIFSIIHQAASDYTFLHHNCWWFARQTFNVLFTRFMPDGPQKRRLQGTCIMKNLEQAEEPYHSAWRGRLIRGGLLFVTAPVFPIAWPAIIVGTASISGYAMFVLWKTSKKIDGQIDDYLRSVAE</sequence>
<proteinExistence type="predicted"/>
<evidence type="ECO:0000313" key="3">
    <source>
        <dbReference type="Proteomes" id="UP000070054"/>
    </source>
</evidence>
<accession>A0A135TZ71</accession>
<protein>
    <recommendedName>
        <fullName evidence="4">PPPDE domain-containing protein</fullName>
    </recommendedName>
</protein>
<evidence type="ECO:0000313" key="2">
    <source>
        <dbReference type="EMBL" id="KXH53434.1"/>
    </source>
</evidence>
<organism evidence="2 3">
    <name type="scientific">Colletotrichum nymphaeae SA-01</name>
    <dbReference type="NCBI Taxonomy" id="1460502"/>
    <lineage>
        <taxon>Eukaryota</taxon>
        <taxon>Fungi</taxon>
        <taxon>Dikarya</taxon>
        <taxon>Ascomycota</taxon>
        <taxon>Pezizomycotina</taxon>
        <taxon>Sordariomycetes</taxon>
        <taxon>Hypocreomycetidae</taxon>
        <taxon>Glomerellales</taxon>
        <taxon>Glomerellaceae</taxon>
        <taxon>Colletotrichum</taxon>
        <taxon>Colletotrichum acutatum species complex</taxon>
    </lineage>
</organism>
<keyword evidence="1" id="KW-1133">Transmembrane helix</keyword>
<dbReference type="Proteomes" id="UP000070054">
    <property type="component" value="Unassembled WGS sequence"/>
</dbReference>
<gene>
    <name evidence="2" type="ORF">CNYM01_01179</name>
</gene>
<dbReference type="AlphaFoldDB" id="A0A135TZ71"/>
<keyword evidence="1" id="KW-0472">Membrane</keyword>
<comment type="caution">
    <text evidence="2">The sequence shown here is derived from an EMBL/GenBank/DDBJ whole genome shotgun (WGS) entry which is preliminary data.</text>
</comment>
<keyword evidence="1" id="KW-0812">Transmembrane</keyword>
<keyword evidence="3" id="KW-1185">Reference proteome</keyword>
<dbReference type="EMBL" id="JEMN01000979">
    <property type="protein sequence ID" value="KXH53434.1"/>
    <property type="molecule type" value="Genomic_DNA"/>
</dbReference>
<evidence type="ECO:0008006" key="4">
    <source>
        <dbReference type="Google" id="ProtNLM"/>
    </source>
</evidence>
<evidence type="ECO:0000256" key="1">
    <source>
        <dbReference type="SAM" id="Phobius"/>
    </source>
</evidence>
<feature type="transmembrane region" description="Helical" evidence="1">
    <location>
        <begin position="220"/>
        <end position="241"/>
    </location>
</feature>